<name>A0A165ZQN9_9AGAM</name>
<sequence>MIPHLPPEICGEIARCVRESGSETTGWKTRRAWSSENQSLVALSLTSKLWRIEATPVLWSYMVLEFLSGESTDIEAMDSHIAQIVSLLAIPSPRYAFYLKRLSLLVCSTDSERRKKHVISLIQQLLSHSTQVRYFQYLNFDSDTLLPSLQLPALRVLDLKFDGGFSIALSAEEQLSVASFLALHPRLEDISFMLPVVGWTLQARSKFGSFPNLKAFHGNPILLRVFEISPEITSLKLRMPLPSYAELRRPFLSLESSFPKVTSLSFNGTRPGLTRDNIDALSRYLPALVDIDGFDVADDFIDLMKTNLEGMAWRLPDVQNLVIYESEDMGSSHAMGDALNPEIKESLFRLHYLFPSIKSAKFVGKAKGAPDVLLQWLDSEISVLAQQS</sequence>
<reference evidence="1 2" key="1">
    <citation type="journal article" date="2016" name="Mol. Biol. Evol.">
        <title>Comparative Genomics of Early-Diverging Mushroom-Forming Fungi Provides Insights into the Origins of Lignocellulose Decay Capabilities.</title>
        <authorList>
            <person name="Nagy L.G."/>
            <person name="Riley R."/>
            <person name="Tritt A."/>
            <person name="Adam C."/>
            <person name="Daum C."/>
            <person name="Floudas D."/>
            <person name="Sun H."/>
            <person name="Yadav J.S."/>
            <person name="Pangilinan J."/>
            <person name="Larsson K.H."/>
            <person name="Matsuura K."/>
            <person name="Barry K."/>
            <person name="Labutti K."/>
            <person name="Kuo R."/>
            <person name="Ohm R.A."/>
            <person name="Bhattacharya S.S."/>
            <person name="Shirouzu T."/>
            <person name="Yoshinaga Y."/>
            <person name="Martin F.M."/>
            <person name="Grigoriev I.V."/>
            <person name="Hibbett D.S."/>
        </authorList>
    </citation>
    <scope>NUCLEOTIDE SEQUENCE [LARGE SCALE GENOMIC DNA]</scope>
    <source>
        <strain evidence="1 2">HHB10207 ss-3</strain>
    </source>
</reference>
<dbReference type="EMBL" id="KV428176">
    <property type="protein sequence ID" value="KZT34540.1"/>
    <property type="molecule type" value="Genomic_DNA"/>
</dbReference>
<dbReference type="Proteomes" id="UP000076798">
    <property type="component" value="Unassembled WGS sequence"/>
</dbReference>
<organism evidence="1 2">
    <name type="scientific">Sistotremastrum suecicum HHB10207 ss-3</name>
    <dbReference type="NCBI Taxonomy" id="1314776"/>
    <lineage>
        <taxon>Eukaryota</taxon>
        <taxon>Fungi</taxon>
        <taxon>Dikarya</taxon>
        <taxon>Basidiomycota</taxon>
        <taxon>Agaricomycotina</taxon>
        <taxon>Agaricomycetes</taxon>
        <taxon>Sistotremastrales</taxon>
        <taxon>Sistotremastraceae</taxon>
        <taxon>Sistotremastrum</taxon>
    </lineage>
</organism>
<gene>
    <name evidence="1" type="ORF">SISSUDRAFT_1065227</name>
</gene>
<evidence type="ECO:0000313" key="2">
    <source>
        <dbReference type="Proteomes" id="UP000076798"/>
    </source>
</evidence>
<accession>A0A165ZQN9</accession>
<proteinExistence type="predicted"/>
<dbReference type="Gene3D" id="3.80.10.10">
    <property type="entry name" value="Ribonuclease Inhibitor"/>
    <property type="match status" value="1"/>
</dbReference>
<dbReference type="AlphaFoldDB" id="A0A165ZQN9"/>
<keyword evidence="2" id="KW-1185">Reference proteome</keyword>
<dbReference type="InterPro" id="IPR032675">
    <property type="entry name" value="LRR_dom_sf"/>
</dbReference>
<evidence type="ECO:0000313" key="1">
    <source>
        <dbReference type="EMBL" id="KZT34540.1"/>
    </source>
</evidence>
<protein>
    <submittedName>
        <fullName evidence="1">Uncharacterized protein</fullName>
    </submittedName>
</protein>